<accession>A0A9P7G407</accession>
<dbReference type="EMBL" id="JABCKV010000100">
    <property type="protein sequence ID" value="KAG5643682.1"/>
    <property type="molecule type" value="Genomic_DNA"/>
</dbReference>
<reference evidence="2" key="2">
    <citation type="submission" date="2021-10" db="EMBL/GenBank/DDBJ databases">
        <title>Phylogenomics reveals ancestral predisposition of the termite-cultivated fungus Termitomyces towards a domesticated lifestyle.</title>
        <authorList>
            <person name="Auxier B."/>
            <person name="Grum-Grzhimaylo A."/>
            <person name="Cardenas M.E."/>
            <person name="Lodge J.D."/>
            <person name="Laessoe T."/>
            <person name="Pedersen O."/>
            <person name="Smith M.E."/>
            <person name="Kuyper T.W."/>
            <person name="Franco-Molano E.A."/>
            <person name="Baroni T.J."/>
            <person name="Aanen D.K."/>
        </authorList>
    </citation>
    <scope>NUCLEOTIDE SEQUENCE</scope>
    <source>
        <strain evidence="2">AP01</strain>
        <tissue evidence="2">Mycelium</tissue>
    </source>
</reference>
<sequence length="100" mass="10934">MSIVSKRRVVDKETGETVEDWDLVFADDKREANPTSFKFLQMAHAWKTYQAAKNAAAGGGSSVLSGFMAATTAQKDDDASSEVASSHGSDMSEWRWKQGE</sequence>
<evidence type="ECO:0000256" key="1">
    <source>
        <dbReference type="SAM" id="MobiDB-lite"/>
    </source>
</evidence>
<evidence type="ECO:0000313" key="3">
    <source>
        <dbReference type="Proteomes" id="UP000775547"/>
    </source>
</evidence>
<name>A0A9P7G407_9AGAR</name>
<comment type="caution">
    <text evidence="2">The sequence shown here is derived from an EMBL/GenBank/DDBJ whole genome shotgun (WGS) entry which is preliminary data.</text>
</comment>
<protein>
    <submittedName>
        <fullName evidence="2">Uncharacterized protein</fullName>
    </submittedName>
</protein>
<organism evidence="2 3">
    <name type="scientific">Asterophora parasitica</name>
    <dbReference type="NCBI Taxonomy" id="117018"/>
    <lineage>
        <taxon>Eukaryota</taxon>
        <taxon>Fungi</taxon>
        <taxon>Dikarya</taxon>
        <taxon>Basidiomycota</taxon>
        <taxon>Agaricomycotina</taxon>
        <taxon>Agaricomycetes</taxon>
        <taxon>Agaricomycetidae</taxon>
        <taxon>Agaricales</taxon>
        <taxon>Tricholomatineae</taxon>
        <taxon>Lyophyllaceae</taxon>
        <taxon>Asterophora</taxon>
    </lineage>
</organism>
<feature type="region of interest" description="Disordered" evidence="1">
    <location>
        <begin position="74"/>
        <end position="100"/>
    </location>
</feature>
<proteinExistence type="predicted"/>
<gene>
    <name evidence="2" type="ORF">DXG03_000515</name>
</gene>
<dbReference type="OrthoDB" id="541719at2759"/>
<feature type="compositionally biased region" description="Basic and acidic residues" evidence="1">
    <location>
        <begin position="90"/>
        <end position="100"/>
    </location>
</feature>
<dbReference type="AlphaFoldDB" id="A0A9P7G407"/>
<dbReference type="Proteomes" id="UP000775547">
    <property type="component" value="Unassembled WGS sequence"/>
</dbReference>
<evidence type="ECO:0000313" key="2">
    <source>
        <dbReference type="EMBL" id="KAG5643682.1"/>
    </source>
</evidence>
<keyword evidence="3" id="KW-1185">Reference proteome</keyword>
<reference evidence="2" key="1">
    <citation type="submission" date="2020-07" db="EMBL/GenBank/DDBJ databases">
        <authorList>
            <person name="Nieuwenhuis M."/>
            <person name="Van De Peppel L.J.J."/>
        </authorList>
    </citation>
    <scope>NUCLEOTIDE SEQUENCE</scope>
    <source>
        <strain evidence="2">AP01</strain>
        <tissue evidence="2">Mycelium</tissue>
    </source>
</reference>